<dbReference type="InterPro" id="IPR010921">
    <property type="entry name" value="Trp_repressor/repl_initiator"/>
</dbReference>
<dbReference type="Pfam" id="PF00308">
    <property type="entry name" value="Bac_DnaA"/>
    <property type="match status" value="1"/>
</dbReference>
<evidence type="ECO:0000313" key="12">
    <source>
        <dbReference type="Proteomes" id="UP000217838"/>
    </source>
</evidence>
<dbReference type="SMART" id="SM00382">
    <property type="entry name" value="AAA"/>
    <property type="match status" value="1"/>
</dbReference>
<dbReference type="GO" id="GO:0003688">
    <property type="term" value="F:DNA replication origin binding"/>
    <property type="evidence" value="ECO:0007669"/>
    <property type="project" value="InterPro"/>
</dbReference>
<name>A0A2A4YDV6_UNCAE</name>
<dbReference type="InterPro" id="IPR027417">
    <property type="entry name" value="P-loop_NTPase"/>
</dbReference>
<dbReference type="GO" id="GO:0006270">
    <property type="term" value="P:DNA replication initiation"/>
    <property type="evidence" value="ECO:0007669"/>
    <property type="project" value="InterPro"/>
</dbReference>
<keyword evidence="4 7" id="KW-0067">ATP-binding</keyword>
<evidence type="ECO:0000256" key="3">
    <source>
        <dbReference type="ARBA" id="ARBA00022741"/>
    </source>
</evidence>
<evidence type="ECO:0000256" key="5">
    <source>
        <dbReference type="ARBA" id="ARBA00023121"/>
    </source>
</evidence>
<dbReference type="PRINTS" id="PR00051">
    <property type="entry name" value="DNAA"/>
</dbReference>
<dbReference type="PANTHER" id="PTHR30050:SF2">
    <property type="entry name" value="CHROMOSOMAL REPLICATION INITIATOR PROTEIN DNAA"/>
    <property type="match status" value="1"/>
</dbReference>
<dbReference type="Gene3D" id="3.40.50.300">
    <property type="entry name" value="P-loop containing nucleotide triphosphate hydrolases"/>
    <property type="match status" value="1"/>
</dbReference>
<dbReference type="GO" id="GO:0005524">
    <property type="term" value="F:ATP binding"/>
    <property type="evidence" value="ECO:0007669"/>
    <property type="project" value="UniProtKB-KW"/>
</dbReference>
<dbReference type="GO" id="GO:0005886">
    <property type="term" value="C:plasma membrane"/>
    <property type="evidence" value="ECO:0007669"/>
    <property type="project" value="TreeGrafter"/>
</dbReference>
<dbReference type="InterPro" id="IPR018312">
    <property type="entry name" value="Chromosome_initiator_DnaA_CS"/>
</dbReference>
<evidence type="ECO:0000313" key="11">
    <source>
        <dbReference type="EMBL" id="PCI92515.1"/>
    </source>
</evidence>
<dbReference type="InterPro" id="IPR013317">
    <property type="entry name" value="DnaA_dom"/>
</dbReference>
<dbReference type="PANTHER" id="PTHR30050">
    <property type="entry name" value="CHROMOSOMAL REPLICATION INITIATOR PROTEIN DNAA"/>
    <property type="match status" value="1"/>
</dbReference>
<dbReference type="PROSITE" id="PS01008">
    <property type="entry name" value="DNAA"/>
    <property type="match status" value="1"/>
</dbReference>
<keyword evidence="2 7" id="KW-0235">DNA replication</keyword>
<comment type="function">
    <text evidence="7">Plays an essential role in the initiation and regulation of chromosomal replication. ATP-DnaA binds to the origin of replication (oriC) to initiate formation of the DNA replication initiation complex once per cell cycle. Binds the DnaA box (a 9 base pair repeat at the origin) and separates the double-stranded (ds)DNA. Forms a right-handed helical filament on oriC DNA; dsDNA binds to the exterior of the filament while single-stranded (ss)DNA is stabiized in the filament's interior. The ATP-DnaA-oriC complex binds and stabilizes one strand of the AT-rich DNA unwinding element (DUE), permitting loading of DNA polymerase. After initiation quickly degrades to an ADP-DnaA complex that is not apt for DNA replication. Binds acidic phospholipids.</text>
</comment>
<comment type="similarity">
    <text evidence="8">Belongs to the DnaA family.</text>
</comment>
<evidence type="ECO:0000256" key="8">
    <source>
        <dbReference type="RuleBase" id="RU004227"/>
    </source>
</evidence>
<dbReference type="Gene3D" id="3.30.300.180">
    <property type="match status" value="1"/>
</dbReference>
<organism evidence="11 12">
    <name type="scientific">Aerophobetes bacterium</name>
    <dbReference type="NCBI Taxonomy" id="2030807"/>
    <lineage>
        <taxon>Bacteria</taxon>
        <taxon>Candidatus Aerophobota</taxon>
    </lineage>
</organism>
<dbReference type="AlphaFoldDB" id="A0A2A4YDV6"/>
<gene>
    <name evidence="11" type="ORF">COB11_07185</name>
</gene>
<dbReference type="SMART" id="SM00760">
    <property type="entry name" value="Bac_DnaA_C"/>
    <property type="match status" value="1"/>
</dbReference>
<dbReference type="CDD" id="cd06571">
    <property type="entry name" value="Bac_DnaA_C"/>
    <property type="match status" value="1"/>
</dbReference>
<reference evidence="12" key="1">
    <citation type="submission" date="2017-08" db="EMBL/GenBank/DDBJ databases">
        <title>A dynamic microbial community with high functional redundancy inhabits the cold, oxic subseafloor aquifer.</title>
        <authorList>
            <person name="Tully B.J."/>
            <person name="Wheat C.G."/>
            <person name="Glazer B.T."/>
            <person name="Huber J.A."/>
        </authorList>
    </citation>
    <scope>NUCLEOTIDE SEQUENCE [LARGE SCALE GENOMIC DNA]</scope>
</reference>
<evidence type="ECO:0000256" key="7">
    <source>
        <dbReference type="RuleBase" id="RU000577"/>
    </source>
</evidence>
<sequence length="444" mass="51688">MKIWNDFLILLEKDLGKDTVDNWLRTFRITSFDACNLYLETKDTFQALWFEEHVRKKAERSLFNYNGRRVKVHIKSPKEKPQKQVQDQNEPVQRLAVETEPLNPNFTFENFITKSDNLFSLQVLSELCDSQKNSKKPSAYNPLFLYGKKGCGKTHLLHAISANFQKCGMKMCFLHAQSFTEHLVRAIKQSQMHEFRRLCRSQDALLIDNVEIFGCKNATQEEFFHTFNHFHTRGKPIVLTSSVPPKDLKEIEARLISRFEWGLNLPLKLLSSENHPVLLLKKLKLFDLKLTKEIQDYLLETFDSPLPLSEAIEALHLKRCIEPSSYRHFSTKSYVIGLTRSLLNKYIRDKITPDRILASVCRVFDQSKADLLGKSQTKQHVLPRKVAMYLMKKRIYLSYVKIGKYFSRDHSTVMSAVAGIEKELVKKNQELSSKITDLNKLLIQ</sequence>
<dbReference type="InterPro" id="IPR013159">
    <property type="entry name" value="DnaA_C"/>
</dbReference>
<keyword evidence="6 7" id="KW-0238">DNA-binding</keyword>
<comment type="caution">
    <text evidence="11">The sequence shown here is derived from an EMBL/GenBank/DDBJ whole genome shotgun (WGS) entry which is preliminary data.</text>
</comment>
<keyword evidence="3 7" id="KW-0547">Nucleotide-binding</keyword>
<dbReference type="CDD" id="cd00009">
    <property type="entry name" value="AAA"/>
    <property type="match status" value="1"/>
</dbReference>
<protein>
    <recommendedName>
        <fullName evidence="7">Chromosomal replication initiator protein DnaA</fullName>
    </recommendedName>
</protein>
<dbReference type="SUPFAM" id="SSF52540">
    <property type="entry name" value="P-loop containing nucleoside triphosphate hydrolases"/>
    <property type="match status" value="1"/>
</dbReference>
<proteinExistence type="inferred from homology"/>
<feature type="domain" description="Chromosomal replication initiator DnaA C-terminal" evidence="10">
    <location>
        <begin position="352"/>
        <end position="420"/>
    </location>
</feature>
<dbReference type="InterPro" id="IPR003593">
    <property type="entry name" value="AAA+_ATPase"/>
</dbReference>
<evidence type="ECO:0000256" key="6">
    <source>
        <dbReference type="ARBA" id="ARBA00023125"/>
    </source>
</evidence>
<accession>A0A2A4YDV6</accession>
<dbReference type="SUPFAM" id="SSF48295">
    <property type="entry name" value="TrpR-like"/>
    <property type="match status" value="1"/>
</dbReference>
<evidence type="ECO:0000259" key="10">
    <source>
        <dbReference type="SMART" id="SM00760"/>
    </source>
</evidence>
<keyword evidence="5" id="KW-0446">Lipid-binding</keyword>
<keyword evidence="1" id="KW-0963">Cytoplasm</keyword>
<dbReference type="EMBL" id="NVUU01000099">
    <property type="protein sequence ID" value="PCI92515.1"/>
    <property type="molecule type" value="Genomic_DNA"/>
</dbReference>
<evidence type="ECO:0000256" key="2">
    <source>
        <dbReference type="ARBA" id="ARBA00022705"/>
    </source>
</evidence>
<evidence type="ECO:0000256" key="4">
    <source>
        <dbReference type="ARBA" id="ARBA00022840"/>
    </source>
</evidence>
<feature type="domain" description="AAA+ ATPase" evidence="9">
    <location>
        <begin position="139"/>
        <end position="267"/>
    </location>
</feature>
<dbReference type="GO" id="GO:0006275">
    <property type="term" value="P:regulation of DNA replication"/>
    <property type="evidence" value="ECO:0007669"/>
    <property type="project" value="InterPro"/>
</dbReference>
<dbReference type="Proteomes" id="UP000217838">
    <property type="component" value="Unassembled WGS sequence"/>
</dbReference>
<dbReference type="Gene3D" id="1.10.1750.10">
    <property type="match status" value="1"/>
</dbReference>
<dbReference type="GO" id="GO:0008289">
    <property type="term" value="F:lipid binding"/>
    <property type="evidence" value="ECO:0007669"/>
    <property type="project" value="UniProtKB-KW"/>
</dbReference>
<dbReference type="InterPro" id="IPR020591">
    <property type="entry name" value="Chromosome_initiator_DnaA-like"/>
</dbReference>
<evidence type="ECO:0000256" key="1">
    <source>
        <dbReference type="ARBA" id="ARBA00022490"/>
    </source>
</evidence>
<evidence type="ECO:0000259" key="9">
    <source>
        <dbReference type="SMART" id="SM00382"/>
    </source>
</evidence>
<dbReference type="InterPro" id="IPR038454">
    <property type="entry name" value="DnaA_N_sf"/>
</dbReference>
<dbReference type="Pfam" id="PF08299">
    <property type="entry name" value="Bac_DnaA_C"/>
    <property type="match status" value="1"/>
</dbReference>